<dbReference type="CDD" id="cd12148">
    <property type="entry name" value="fungal_TF_MHR"/>
    <property type="match status" value="1"/>
</dbReference>
<evidence type="ECO:0000256" key="4">
    <source>
        <dbReference type="ARBA" id="ARBA00023125"/>
    </source>
</evidence>
<comment type="caution">
    <text evidence="9">The sequence shown here is derived from an EMBL/GenBank/DDBJ whole genome shotgun (WGS) entry which is preliminary data.</text>
</comment>
<keyword evidence="1" id="KW-0479">Metal-binding</keyword>
<dbReference type="PANTHER" id="PTHR31779">
    <property type="entry name" value="2-NITROPROPANE DIOXYGENASE FAMILY, PUTATIVE (AFU_ORTHOLOGUE AFUA_2G17430)-RELATED"/>
    <property type="match status" value="1"/>
</dbReference>
<dbReference type="InterPro" id="IPR007219">
    <property type="entry name" value="XnlR_reg_dom"/>
</dbReference>
<evidence type="ECO:0000256" key="6">
    <source>
        <dbReference type="ARBA" id="ARBA00023242"/>
    </source>
</evidence>
<dbReference type="InterPro" id="IPR036864">
    <property type="entry name" value="Zn2-C6_fun-type_DNA-bd_sf"/>
</dbReference>
<keyword evidence="4" id="KW-0238">DNA-binding</keyword>
<feature type="region of interest" description="Disordered" evidence="7">
    <location>
        <begin position="213"/>
        <end position="249"/>
    </location>
</feature>
<dbReference type="Pfam" id="PF04082">
    <property type="entry name" value="Fungal_trans"/>
    <property type="match status" value="1"/>
</dbReference>
<dbReference type="PROSITE" id="PS50048">
    <property type="entry name" value="ZN2_CY6_FUNGAL_2"/>
    <property type="match status" value="1"/>
</dbReference>
<reference evidence="9 10" key="1">
    <citation type="submission" date="2024-07" db="EMBL/GenBank/DDBJ databases">
        <title>Draft sequence of the Neodothiora populina.</title>
        <authorList>
            <person name="Drown D.D."/>
            <person name="Schuette U.S."/>
            <person name="Buechlein A.B."/>
            <person name="Rusch D.R."/>
            <person name="Winton L.W."/>
            <person name="Adams G.A."/>
        </authorList>
    </citation>
    <scope>NUCLEOTIDE SEQUENCE [LARGE SCALE GENOMIC DNA]</scope>
    <source>
        <strain evidence="9 10">CPC 39397</strain>
    </source>
</reference>
<dbReference type="SUPFAM" id="SSF57701">
    <property type="entry name" value="Zn2/Cys6 DNA-binding domain"/>
    <property type="match status" value="1"/>
</dbReference>
<keyword evidence="3" id="KW-0805">Transcription regulation</keyword>
<evidence type="ECO:0000256" key="2">
    <source>
        <dbReference type="ARBA" id="ARBA00022833"/>
    </source>
</evidence>
<dbReference type="PROSITE" id="PS00463">
    <property type="entry name" value="ZN2_CY6_FUNGAL_1"/>
    <property type="match status" value="1"/>
</dbReference>
<dbReference type="PANTHER" id="PTHR31779:SF5">
    <property type="entry name" value="ZN(II)2CYS6 TRANSCRIPTION FACTOR (EUROFUNG)"/>
    <property type="match status" value="1"/>
</dbReference>
<accession>A0ABR3PI31</accession>
<evidence type="ECO:0000256" key="3">
    <source>
        <dbReference type="ARBA" id="ARBA00023015"/>
    </source>
</evidence>
<evidence type="ECO:0000313" key="9">
    <source>
        <dbReference type="EMBL" id="KAL1305801.1"/>
    </source>
</evidence>
<feature type="domain" description="Zn(2)-C6 fungal-type" evidence="8">
    <location>
        <begin position="15"/>
        <end position="44"/>
    </location>
</feature>
<proteinExistence type="predicted"/>
<dbReference type="Pfam" id="PF00172">
    <property type="entry name" value="Zn_clus"/>
    <property type="match status" value="1"/>
</dbReference>
<evidence type="ECO:0000256" key="1">
    <source>
        <dbReference type="ARBA" id="ARBA00022723"/>
    </source>
</evidence>
<name>A0ABR3PI31_9PEZI</name>
<protein>
    <recommendedName>
        <fullName evidence="8">Zn(2)-C6 fungal-type domain-containing protein</fullName>
    </recommendedName>
</protein>
<evidence type="ECO:0000256" key="7">
    <source>
        <dbReference type="SAM" id="MobiDB-lite"/>
    </source>
</evidence>
<feature type="compositionally biased region" description="Low complexity" evidence="7">
    <location>
        <begin position="213"/>
        <end position="231"/>
    </location>
</feature>
<sequence length="742" mass="82515">MTTEQHVKRKRSRIACEPCRERKRKCNGENPCDTCSQFDYQCYFDSHMRKKRTTGLALSNFDDYQTDTSPPNRAPDQTAPSTGAPSTTSAAATAAAAAVAASGTSTTSHNANAQSHLRSMEANSGAAFMRKLALKMDPVNAPKLSLFAWNLHVGGRGEFQQTPRSVADILTRQEMYALTNIYFEKIHAVYGFLNRALLYDSIEATWQARQAREQQQQQNLSPQQASQQLQKPPGPQTKTKKPRTDPEELPREALLCGVAALASLFTHPKAEQSELELAKRAHTLLEKLISSLAPTFTIMSGWMLRVVYLRMTAPPHIVWMASCAVMHMIEAAGLHTEPSPDAILPRAPNEADPEDRRRLFGVAQHLNIWISFDMGRSRVALRGISSLPPSPRPSDVTTQVLDFLPLSESLDPDKNPDSSELETVLASVLETTPTHPASTLTQCNLMLCIYRRLRVLNHNISGTLLDRVVTFCTRGIHAARELLDTVCPWHHIAYSPFQIICTLLAIDTRAALTQLEPAMETLAAVAATYDTPSMKEAYSTARLLVLLHQKRKEEDSRILTTALNVGWQPQPPSESTPSSNIQHNNVAATYSWLDDLTVDMPNMQDFDWNTFLTDDASWYMNMPNANMPNGNMANGNMPTSNMQNTSMAHANMSHQNMSPNQNMSPQNVSPNHNMPNHNMQTQNMSNHIMNLSHQSMPNAMSHQGTPTPSLSHQSMPTPNMSHQTMNIPNMTHPVMAQNMPRA</sequence>
<gene>
    <name evidence="9" type="ORF">AAFC00_003964</name>
</gene>
<dbReference type="GeneID" id="95977664"/>
<dbReference type="InterPro" id="IPR052478">
    <property type="entry name" value="Metabolite_Synth_Reg"/>
</dbReference>
<keyword evidence="5" id="KW-0804">Transcription</keyword>
<feature type="region of interest" description="Disordered" evidence="7">
    <location>
        <begin position="61"/>
        <end position="90"/>
    </location>
</feature>
<evidence type="ECO:0000256" key="5">
    <source>
        <dbReference type="ARBA" id="ARBA00023163"/>
    </source>
</evidence>
<feature type="compositionally biased region" description="Polar residues" evidence="7">
    <location>
        <begin position="62"/>
        <end position="71"/>
    </location>
</feature>
<keyword evidence="10" id="KW-1185">Reference proteome</keyword>
<keyword evidence="2" id="KW-0862">Zinc</keyword>
<keyword evidence="6" id="KW-0539">Nucleus</keyword>
<feature type="region of interest" description="Disordered" evidence="7">
    <location>
        <begin position="697"/>
        <end position="717"/>
    </location>
</feature>
<dbReference type="CDD" id="cd00067">
    <property type="entry name" value="GAL4"/>
    <property type="match status" value="1"/>
</dbReference>
<dbReference type="EMBL" id="JBFMKM010000005">
    <property type="protein sequence ID" value="KAL1305801.1"/>
    <property type="molecule type" value="Genomic_DNA"/>
</dbReference>
<dbReference type="RefSeq" id="XP_069202074.1">
    <property type="nucleotide sequence ID" value="XM_069343519.1"/>
</dbReference>
<organism evidence="9 10">
    <name type="scientific">Neodothiora populina</name>
    <dbReference type="NCBI Taxonomy" id="2781224"/>
    <lineage>
        <taxon>Eukaryota</taxon>
        <taxon>Fungi</taxon>
        <taxon>Dikarya</taxon>
        <taxon>Ascomycota</taxon>
        <taxon>Pezizomycotina</taxon>
        <taxon>Dothideomycetes</taxon>
        <taxon>Dothideomycetidae</taxon>
        <taxon>Dothideales</taxon>
        <taxon>Dothioraceae</taxon>
        <taxon>Neodothiora</taxon>
    </lineage>
</organism>
<dbReference type="InterPro" id="IPR001138">
    <property type="entry name" value="Zn2Cys6_DnaBD"/>
</dbReference>
<dbReference type="Gene3D" id="4.10.240.10">
    <property type="entry name" value="Zn(2)-C6 fungal-type DNA-binding domain"/>
    <property type="match status" value="1"/>
</dbReference>
<dbReference type="Proteomes" id="UP001562354">
    <property type="component" value="Unassembled WGS sequence"/>
</dbReference>
<evidence type="ECO:0000259" key="8">
    <source>
        <dbReference type="PROSITE" id="PS50048"/>
    </source>
</evidence>
<dbReference type="SMART" id="SM00066">
    <property type="entry name" value="GAL4"/>
    <property type="match status" value="1"/>
</dbReference>
<feature type="compositionally biased region" description="Low complexity" evidence="7">
    <location>
        <begin position="78"/>
        <end position="90"/>
    </location>
</feature>
<evidence type="ECO:0000313" key="10">
    <source>
        <dbReference type="Proteomes" id="UP001562354"/>
    </source>
</evidence>